<dbReference type="InterPro" id="IPR011006">
    <property type="entry name" value="CheY-like_superfamily"/>
</dbReference>
<reference evidence="11" key="1">
    <citation type="submission" date="2017-02" db="EMBL/GenBank/DDBJ databases">
        <authorList>
            <person name="Varghese N."/>
            <person name="Submissions S."/>
        </authorList>
    </citation>
    <scope>NUCLEOTIDE SEQUENCE [LARGE SCALE GENOMIC DNA]</scope>
    <source>
        <strain evidence="11">DSM 16521</strain>
    </source>
</reference>
<dbReference type="Gene3D" id="3.40.50.2300">
    <property type="match status" value="1"/>
</dbReference>
<keyword evidence="11" id="KW-1185">Reference proteome</keyword>
<feature type="domain" description="Response regulatory" evidence="9">
    <location>
        <begin position="6"/>
        <end position="122"/>
    </location>
</feature>
<feature type="domain" description="HTH luxR-type" evidence="8">
    <location>
        <begin position="156"/>
        <end position="221"/>
    </location>
</feature>
<dbReference type="PANTHER" id="PTHR43214:SF43">
    <property type="entry name" value="TWO-COMPONENT RESPONSE REGULATOR"/>
    <property type="match status" value="1"/>
</dbReference>
<proteinExistence type="predicted"/>
<dbReference type="Pfam" id="PF00196">
    <property type="entry name" value="GerE"/>
    <property type="match status" value="1"/>
</dbReference>
<feature type="modified residue" description="4-aspartylphosphate" evidence="7">
    <location>
        <position position="57"/>
    </location>
</feature>
<keyword evidence="4" id="KW-0238">DNA-binding</keyword>
<dbReference type="AlphaFoldDB" id="A0A1T4LLE5"/>
<evidence type="ECO:0000256" key="3">
    <source>
        <dbReference type="ARBA" id="ARBA00023015"/>
    </source>
</evidence>
<dbReference type="Proteomes" id="UP000189933">
    <property type="component" value="Unassembled WGS sequence"/>
</dbReference>
<evidence type="ECO:0000256" key="2">
    <source>
        <dbReference type="ARBA" id="ARBA00022553"/>
    </source>
</evidence>
<dbReference type="PROSITE" id="PS00622">
    <property type="entry name" value="HTH_LUXR_1"/>
    <property type="match status" value="1"/>
</dbReference>
<keyword evidence="5" id="KW-0804">Transcription</keyword>
<dbReference type="PROSITE" id="PS50110">
    <property type="entry name" value="RESPONSE_REGULATORY"/>
    <property type="match status" value="1"/>
</dbReference>
<evidence type="ECO:0000256" key="6">
    <source>
        <dbReference type="ARBA" id="ARBA00024867"/>
    </source>
</evidence>
<dbReference type="PRINTS" id="PR00038">
    <property type="entry name" value="HTHLUXR"/>
</dbReference>
<evidence type="ECO:0000313" key="11">
    <source>
        <dbReference type="Proteomes" id="UP000189933"/>
    </source>
</evidence>
<dbReference type="EMBL" id="FUXM01000002">
    <property type="protein sequence ID" value="SJZ55466.1"/>
    <property type="molecule type" value="Genomic_DNA"/>
</dbReference>
<keyword evidence="2 7" id="KW-0597">Phosphoprotein</keyword>
<evidence type="ECO:0000256" key="4">
    <source>
        <dbReference type="ARBA" id="ARBA00023125"/>
    </source>
</evidence>
<evidence type="ECO:0000259" key="9">
    <source>
        <dbReference type="PROSITE" id="PS50110"/>
    </source>
</evidence>
<dbReference type="CDD" id="cd06170">
    <property type="entry name" value="LuxR_C_like"/>
    <property type="match status" value="1"/>
</dbReference>
<protein>
    <recommendedName>
        <fullName evidence="1">Stage 0 sporulation protein A homolog</fullName>
    </recommendedName>
</protein>
<gene>
    <name evidence="10" type="ORF">SAMN02745885_00206</name>
</gene>
<dbReference type="InterPro" id="IPR039420">
    <property type="entry name" value="WalR-like"/>
</dbReference>
<dbReference type="SMART" id="SM00421">
    <property type="entry name" value="HTH_LUXR"/>
    <property type="match status" value="1"/>
</dbReference>
<dbReference type="PROSITE" id="PS50043">
    <property type="entry name" value="HTH_LUXR_2"/>
    <property type="match status" value="1"/>
</dbReference>
<dbReference type="Pfam" id="PF00072">
    <property type="entry name" value="Response_reg"/>
    <property type="match status" value="1"/>
</dbReference>
<name>A0A1T4LLE5_9FIRM</name>
<dbReference type="GO" id="GO:0006355">
    <property type="term" value="P:regulation of DNA-templated transcription"/>
    <property type="evidence" value="ECO:0007669"/>
    <property type="project" value="InterPro"/>
</dbReference>
<evidence type="ECO:0000256" key="5">
    <source>
        <dbReference type="ARBA" id="ARBA00023163"/>
    </source>
</evidence>
<keyword evidence="3" id="KW-0805">Transcription regulation</keyword>
<dbReference type="GO" id="GO:0003677">
    <property type="term" value="F:DNA binding"/>
    <property type="evidence" value="ECO:0007669"/>
    <property type="project" value="UniProtKB-KW"/>
</dbReference>
<evidence type="ECO:0000259" key="8">
    <source>
        <dbReference type="PROSITE" id="PS50043"/>
    </source>
</evidence>
<dbReference type="SUPFAM" id="SSF52172">
    <property type="entry name" value="CheY-like"/>
    <property type="match status" value="1"/>
</dbReference>
<dbReference type="RefSeq" id="WP_078664366.1">
    <property type="nucleotide sequence ID" value="NZ_FUXM01000002.1"/>
</dbReference>
<dbReference type="SUPFAM" id="SSF46894">
    <property type="entry name" value="C-terminal effector domain of the bipartite response regulators"/>
    <property type="match status" value="1"/>
</dbReference>
<dbReference type="InterPro" id="IPR058245">
    <property type="entry name" value="NreC/VraR/RcsB-like_REC"/>
</dbReference>
<dbReference type="InterPro" id="IPR016032">
    <property type="entry name" value="Sig_transdc_resp-reg_C-effctor"/>
</dbReference>
<evidence type="ECO:0000256" key="7">
    <source>
        <dbReference type="PROSITE-ProRule" id="PRU00169"/>
    </source>
</evidence>
<dbReference type="SMART" id="SM00448">
    <property type="entry name" value="REC"/>
    <property type="match status" value="1"/>
</dbReference>
<evidence type="ECO:0000313" key="10">
    <source>
        <dbReference type="EMBL" id="SJZ55466.1"/>
    </source>
</evidence>
<dbReference type="GO" id="GO:0000160">
    <property type="term" value="P:phosphorelay signal transduction system"/>
    <property type="evidence" value="ECO:0007669"/>
    <property type="project" value="InterPro"/>
</dbReference>
<sequence>MEKILKILLVDDHNLFRRGIKSIIESHPALKVIGEASNGKDAIKKAHELKPDLILMDINMPEMNGLEATKVLIAQNVAAKIIILTVEEEDEILFDAIKHGASGYLLKNLEPEQLINYLLETSNGIVPISPHLATKIIHEFARLSQYRQEHKGDNESTEPKKELSLREKEVLRMVAQGYTNKEIGAALCISENTVRNHLRNILEKLHLENRVQAAAFATREGLI</sequence>
<comment type="function">
    <text evidence="6">May play the central regulatory role in sporulation. It may be an element of the effector pathway responsible for the activation of sporulation genes in response to nutritional stress. Spo0A may act in concert with spo0H (a sigma factor) to control the expression of some genes that are critical to the sporulation process.</text>
</comment>
<accession>A0A1T4LLE5</accession>
<dbReference type="InterPro" id="IPR001789">
    <property type="entry name" value="Sig_transdc_resp-reg_receiver"/>
</dbReference>
<organism evidence="10 11">
    <name type="scientific">Carboxydocella sporoproducens DSM 16521</name>
    <dbReference type="NCBI Taxonomy" id="1121270"/>
    <lineage>
        <taxon>Bacteria</taxon>
        <taxon>Bacillati</taxon>
        <taxon>Bacillota</taxon>
        <taxon>Clostridia</taxon>
        <taxon>Eubacteriales</taxon>
        <taxon>Clostridiales Family XVI. Incertae Sedis</taxon>
        <taxon>Carboxydocella</taxon>
    </lineage>
</organism>
<evidence type="ECO:0000256" key="1">
    <source>
        <dbReference type="ARBA" id="ARBA00018672"/>
    </source>
</evidence>
<dbReference type="CDD" id="cd17535">
    <property type="entry name" value="REC_NarL-like"/>
    <property type="match status" value="1"/>
</dbReference>
<dbReference type="OrthoDB" id="9779069at2"/>
<dbReference type="PANTHER" id="PTHR43214">
    <property type="entry name" value="TWO-COMPONENT RESPONSE REGULATOR"/>
    <property type="match status" value="1"/>
</dbReference>
<dbReference type="InterPro" id="IPR000792">
    <property type="entry name" value="Tscrpt_reg_LuxR_C"/>
</dbReference>